<proteinExistence type="inferred from homology"/>
<dbReference type="GO" id="GO:0005525">
    <property type="term" value="F:GTP binding"/>
    <property type="evidence" value="ECO:0007669"/>
    <property type="project" value="UniProtKB-KW"/>
</dbReference>
<dbReference type="InterPro" id="IPR027417">
    <property type="entry name" value="P-loop_NTPase"/>
</dbReference>
<dbReference type="PANTHER" id="PTHR10751">
    <property type="entry name" value="GUANYLATE BINDING PROTEIN"/>
    <property type="match status" value="1"/>
</dbReference>
<dbReference type="EMBL" id="CAXKWB010014529">
    <property type="protein sequence ID" value="CAL4110933.1"/>
    <property type="molecule type" value="Genomic_DNA"/>
</dbReference>
<dbReference type="Gene3D" id="3.40.50.300">
    <property type="entry name" value="P-loop containing nucleotide triphosphate hydrolases"/>
    <property type="match status" value="1"/>
</dbReference>
<name>A0AAV2R4C1_MEGNR</name>
<feature type="non-terminal residue" evidence="6">
    <location>
        <position position="457"/>
    </location>
</feature>
<dbReference type="SUPFAM" id="SSF48340">
    <property type="entry name" value="Interferon-induced guanylate-binding protein 1 (GBP1), C-terminal domain"/>
    <property type="match status" value="1"/>
</dbReference>
<evidence type="ECO:0000259" key="5">
    <source>
        <dbReference type="PROSITE" id="PS51715"/>
    </source>
</evidence>
<evidence type="ECO:0000256" key="4">
    <source>
        <dbReference type="PROSITE-ProRule" id="PRU01052"/>
    </source>
</evidence>
<evidence type="ECO:0000256" key="1">
    <source>
        <dbReference type="ARBA" id="ARBA00022741"/>
    </source>
</evidence>
<dbReference type="InterPro" id="IPR015894">
    <property type="entry name" value="Guanylate-bd_N"/>
</dbReference>
<evidence type="ECO:0000313" key="6">
    <source>
        <dbReference type="EMBL" id="CAL4110933.1"/>
    </source>
</evidence>
<dbReference type="AlphaFoldDB" id="A0AAV2R4C1"/>
<dbReference type="InterPro" id="IPR036543">
    <property type="entry name" value="Guanylate-bd_C_sf"/>
</dbReference>
<evidence type="ECO:0000313" key="7">
    <source>
        <dbReference type="Proteomes" id="UP001497623"/>
    </source>
</evidence>
<keyword evidence="1" id="KW-0547">Nucleotide-binding</keyword>
<gene>
    <name evidence="6" type="ORF">MNOR_LOCUS19511</name>
</gene>
<reference evidence="6 7" key="1">
    <citation type="submission" date="2024-05" db="EMBL/GenBank/DDBJ databases">
        <authorList>
            <person name="Wallberg A."/>
        </authorList>
    </citation>
    <scope>NUCLEOTIDE SEQUENCE [LARGE SCALE GENOMIC DNA]</scope>
</reference>
<sequence>MAPIEGNAVPIYCGSDAYMDTLRGLLDRPDVRDLPLYILAVAGEYRTGKSFLLSYFLRYLYNQDIMNWLGEENEPLIGFDHKYDDKSVTRGINIWDKPLIVERQKTDGSMERVLVLLMDSQGIFSAEEEEEATRIFALTTMISSVLVFNLTHQLNESVLNYLQLFTAYAKMATIEDTNKTPFQKLMLLIRDWAKKDIKPFGSQGGNEYFHEYFQGKRHFLRDTFRDIDCYLMPRPGDCVEESDYNGCLRELRGVFRHHLKDLTEHLLDPHHLVLNLKEVNGEVITAGDFCDYFENCTMLLANVDWKQPHSMLKMHTSFNCTLGKREALKVYKACMDKSFQETRSFMTEDKLESHHKDATFEAKKKYEEKCSFTRKNDYDLYVEDIQKLNEELAEVFSNYKQRWAAERENRRLQELLANAQGCIGAIKNNCGSAGKVGGATAVGTGVGATVGTVAEVG</sequence>
<feature type="domain" description="GB1/RHD3-type G" evidence="5">
    <location>
        <begin position="33"/>
        <end position="271"/>
    </location>
</feature>
<comment type="caution">
    <text evidence="6">The sequence shown here is derived from an EMBL/GenBank/DDBJ whole genome shotgun (WGS) entry which is preliminary data.</text>
</comment>
<dbReference type="Proteomes" id="UP001497623">
    <property type="component" value="Unassembled WGS sequence"/>
</dbReference>
<comment type="similarity">
    <text evidence="4">Belongs to the TRAFAC class dynamin-like GTPase superfamily. GB1/RHD3 GTPase family.</text>
</comment>
<organism evidence="6 7">
    <name type="scientific">Meganyctiphanes norvegica</name>
    <name type="common">Northern krill</name>
    <name type="synonym">Thysanopoda norvegica</name>
    <dbReference type="NCBI Taxonomy" id="48144"/>
    <lineage>
        <taxon>Eukaryota</taxon>
        <taxon>Metazoa</taxon>
        <taxon>Ecdysozoa</taxon>
        <taxon>Arthropoda</taxon>
        <taxon>Crustacea</taxon>
        <taxon>Multicrustacea</taxon>
        <taxon>Malacostraca</taxon>
        <taxon>Eumalacostraca</taxon>
        <taxon>Eucarida</taxon>
        <taxon>Euphausiacea</taxon>
        <taxon>Euphausiidae</taxon>
        <taxon>Meganyctiphanes</taxon>
    </lineage>
</organism>
<dbReference type="SUPFAM" id="SSF52540">
    <property type="entry name" value="P-loop containing nucleoside triphosphate hydrolases"/>
    <property type="match status" value="1"/>
</dbReference>
<keyword evidence="3" id="KW-0342">GTP-binding</keyword>
<keyword evidence="2" id="KW-0378">Hydrolase</keyword>
<protein>
    <recommendedName>
        <fullName evidence="5">GB1/RHD3-type G domain-containing protein</fullName>
    </recommendedName>
</protein>
<dbReference type="GO" id="GO:0003924">
    <property type="term" value="F:GTPase activity"/>
    <property type="evidence" value="ECO:0007669"/>
    <property type="project" value="InterPro"/>
</dbReference>
<dbReference type="Gene3D" id="1.20.58.420">
    <property type="entry name" value="AHSP"/>
    <property type="match status" value="1"/>
</dbReference>
<dbReference type="InterPro" id="IPR030386">
    <property type="entry name" value="G_GB1_RHD3_dom"/>
</dbReference>
<accession>A0AAV2R4C1</accession>
<keyword evidence="7" id="KW-1185">Reference proteome</keyword>
<evidence type="ECO:0000256" key="2">
    <source>
        <dbReference type="ARBA" id="ARBA00022801"/>
    </source>
</evidence>
<evidence type="ECO:0000256" key="3">
    <source>
        <dbReference type="ARBA" id="ARBA00023134"/>
    </source>
</evidence>
<dbReference type="Pfam" id="PF02263">
    <property type="entry name" value="GBP"/>
    <property type="match status" value="1"/>
</dbReference>
<dbReference type="PROSITE" id="PS51715">
    <property type="entry name" value="G_GB1_RHD3"/>
    <property type="match status" value="1"/>
</dbReference>